<dbReference type="Gene3D" id="3.40.50.1000">
    <property type="entry name" value="HAD superfamily/HAD-like"/>
    <property type="match status" value="1"/>
</dbReference>
<sequence>MVVIFDLDGTLANIEHRRHLVTNGNHNWDKFYEECVNDTPNVPVMMIYKILQKQNDTTMAILSGRSEVVRKQTEDWLDTNFIKYDILKMRPENDYTPDEELKRKWMIEISNREMIFCVFDDRQKVVDMWRQEGLCCFQVAKVDF</sequence>
<reference evidence="2" key="1">
    <citation type="submission" date="2020-03" db="EMBL/GenBank/DDBJ databases">
        <title>The deep terrestrial virosphere.</title>
        <authorList>
            <person name="Holmfeldt K."/>
            <person name="Nilsson E."/>
            <person name="Simone D."/>
            <person name="Lopez-Fernandez M."/>
            <person name="Wu X."/>
            <person name="de Brujin I."/>
            <person name="Lundin D."/>
            <person name="Andersson A."/>
            <person name="Bertilsson S."/>
            <person name="Dopson M."/>
        </authorList>
    </citation>
    <scope>NUCLEOTIDE SEQUENCE</scope>
    <source>
        <strain evidence="2">MM415B01892</strain>
    </source>
</reference>
<proteinExistence type="predicted"/>
<name>A0A6M3IFR2_9ZZZZ</name>
<dbReference type="InterPro" id="IPR036412">
    <property type="entry name" value="HAD-like_sf"/>
</dbReference>
<evidence type="ECO:0000259" key="1">
    <source>
        <dbReference type="Pfam" id="PF25109"/>
    </source>
</evidence>
<feature type="domain" description="Polynucleotide kinase PNKP phosphatase" evidence="1">
    <location>
        <begin position="2"/>
        <end position="144"/>
    </location>
</feature>
<organism evidence="2">
    <name type="scientific">viral metagenome</name>
    <dbReference type="NCBI Taxonomy" id="1070528"/>
    <lineage>
        <taxon>unclassified sequences</taxon>
        <taxon>metagenomes</taxon>
        <taxon>organismal metagenomes</taxon>
    </lineage>
</organism>
<gene>
    <name evidence="2" type="ORF">MM415B01892_0007</name>
</gene>
<dbReference type="EMBL" id="MT141208">
    <property type="protein sequence ID" value="QJA56249.1"/>
    <property type="molecule type" value="Genomic_DNA"/>
</dbReference>
<dbReference type="AlphaFoldDB" id="A0A6M3IFR2"/>
<dbReference type="Pfam" id="PF25109">
    <property type="entry name" value="HAD_PNKP"/>
    <property type="match status" value="1"/>
</dbReference>
<dbReference type="SUPFAM" id="SSF56784">
    <property type="entry name" value="HAD-like"/>
    <property type="match status" value="1"/>
</dbReference>
<dbReference type="InterPro" id="IPR023214">
    <property type="entry name" value="HAD_sf"/>
</dbReference>
<evidence type="ECO:0000313" key="2">
    <source>
        <dbReference type="EMBL" id="QJA56249.1"/>
    </source>
</evidence>
<protein>
    <recommendedName>
        <fullName evidence="1">Polynucleotide kinase PNKP phosphatase domain-containing protein</fullName>
    </recommendedName>
</protein>
<accession>A0A6M3IFR2</accession>
<dbReference type="InterPro" id="IPR056782">
    <property type="entry name" value="HAD_PNKP"/>
</dbReference>